<evidence type="ECO:0000313" key="5">
    <source>
        <dbReference type="EMBL" id="TID27496.1"/>
    </source>
</evidence>
<protein>
    <submittedName>
        <fullName evidence="5">DNA replication licensing factor</fullName>
    </submittedName>
</protein>
<dbReference type="Pfam" id="PF09766">
    <property type="entry name" value="FmiP_Thoc5"/>
    <property type="match status" value="1"/>
</dbReference>
<reference evidence="5 6" key="1">
    <citation type="submission" date="2019-04" db="EMBL/GenBank/DDBJ databases">
        <title>High contiguity whole genome sequence and gene annotation resource for two Venturia nashicola isolates.</title>
        <authorList>
            <person name="Prokchorchik M."/>
            <person name="Won K."/>
            <person name="Lee Y."/>
            <person name="Choi E.D."/>
            <person name="Segonzac C."/>
            <person name="Sohn K.H."/>
        </authorList>
    </citation>
    <scope>NUCLEOTIDE SEQUENCE [LARGE SCALE GENOMIC DNA]</scope>
    <source>
        <strain evidence="5 6">PRI2</strain>
    </source>
</reference>
<sequence length="403" mass="45493">MSGSNNVPNWHSSASERTLYLANRQFPVASQPIPHNEFYGGGGHRTGIHSSEIPQNEEGNLSPASSEASSYYKVDFSDLNKPKTTNQPRRRPARTTNLRTSPTRLQETIIIESDPEEEIIVPDAPPIAPPTDSIAAANDELQPRLQPSRAEVISLGSDSDFEGISLPPPESQASAFKMSALDIVQDPQLRSVLQAADRACQQCIAILDLIQANRDPKASSPTYEEDLSNQQKVLYSHLAVVRGLNRKALLNARKTKQETTDARQEVDKLHLQLQNLYYEQRHFRGEITVCRTYDHSYERLPMIDLDEFLKLHPQHAEASEHDQMLARIEHEHSVRVALEETRQGLLKKKQTFIAENNKRKEILASLDKSVEKWMEGGKAVEQEFVKAVEEMKKREETWSGTSN</sequence>
<evidence type="ECO:0000313" key="6">
    <source>
        <dbReference type="Proteomes" id="UP000298493"/>
    </source>
</evidence>
<comment type="caution">
    <text evidence="5">The sequence shown here is derived from an EMBL/GenBank/DDBJ whole genome shotgun (WGS) entry which is preliminary data.</text>
</comment>
<evidence type="ECO:0000256" key="1">
    <source>
        <dbReference type="ARBA" id="ARBA00004123"/>
    </source>
</evidence>
<dbReference type="Proteomes" id="UP000298493">
    <property type="component" value="Unassembled WGS sequence"/>
</dbReference>
<keyword evidence="3" id="KW-0539">Nucleus</keyword>
<evidence type="ECO:0000256" key="4">
    <source>
        <dbReference type="SAM" id="MobiDB-lite"/>
    </source>
</evidence>
<dbReference type="EMBL" id="SNSC02000001">
    <property type="protein sequence ID" value="TID27496.1"/>
    <property type="molecule type" value="Genomic_DNA"/>
</dbReference>
<gene>
    <name evidence="5" type="ORF">E6O75_ATG00263</name>
</gene>
<dbReference type="GO" id="GO:0003729">
    <property type="term" value="F:mRNA binding"/>
    <property type="evidence" value="ECO:0007669"/>
    <property type="project" value="TreeGrafter"/>
</dbReference>
<evidence type="ECO:0000256" key="2">
    <source>
        <dbReference type="ARBA" id="ARBA00008044"/>
    </source>
</evidence>
<dbReference type="GO" id="GO:0000445">
    <property type="term" value="C:THO complex part of transcription export complex"/>
    <property type="evidence" value="ECO:0007669"/>
    <property type="project" value="TreeGrafter"/>
</dbReference>
<feature type="region of interest" description="Disordered" evidence="4">
    <location>
        <begin position="33"/>
        <end position="98"/>
    </location>
</feature>
<dbReference type="STRING" id="86259.A0A4Z1PFY3"/>
<name>A0A4Z1PFY3_9PEZI</name>
<feature type="compositionally biased region" description="Polar residues" evidence="4">
    <location>
        <begin position="48"/>
        <end position="69"/>
    </location>
</feature>
<proteinExistence type="inferred from homology"/>
<dbReference type="AlphaFoldDB" id="A0A4Z1PFY3"/>
<organism evidence="5 6">
    <name type="scientific">Venturia nashicola</name>
    <dbReference type="NCBI Taxonomy" id="86259"/>
    <lineage>
        <taxon>Eukaryota</taxon>
        <taxon>Fungi</taxon>
        <taxon>Dikarya</taxon>
        <taxon>Ascomycota</taxon>
        <taxon>Pezizomycotina</taxon>
        <taxon>Dothideomycetes</taxon>
        <taxon>Pleosporomycetidae</taxon>
        <taxon>Venturiales</taxon>
        <taxon>Venturiaceae</taxon>
        <taxon>Venturia</taxon>
    </lineage>
</organism>
<dbReference type="InterPro" id="IPR019163">
    <property type="entry name" value="THO_Thoc5"/>
</dbReference>
<dbReference type="PANTHER" id="PTHR13375">
    <property type="entry name" value="FMS INTERACTING PROTEIN"/>
    <property type="match status" value="1"/>
</dbReference>
<accession>A0A4Z1PFY3</accession>
<evidence type="ECO:0000256" key="3">
    <source>
        <dbReference type="ARBA" id="ARBA00023242"/>
    </source>
</evidence>
<dbReference type="GO" id="GO:0006406">
    <property type="term" value="P:mRNA export from nucleus"/>
    <property type="evidence" value="ECO:0007669"/>
    <property type="project" value="TreeGrafter"/>
</dbReference>
<comment type="subcellular location">
    <subcellularLocation>
        <location evidence="1">Nucleus</location>
    </subcellularLocation>
</comment>
<keyword evidence="6" id="KW-1185">Reference proteome</keyword>
<comment type="similarity">
    <text evidence="2">Belongs to the THOC5 family.</text>
</comment>
<dbReference type="PANTHER" id="PTHR13375:SF3">
    <property type="entry name" value="THO COMPLEX SUBUNIT 5 HOMOLOG"/>
    <property type="match status" value="1"/>
</dbReference>